<evidence type="ECO:0000256" key="4">
    <source>
        <dbReference type="ARBA" id="ARBA00023136"/>
    </source>
</evidence>
<comment type="caution">
    <text evidence="7">The sequence shown here is derived from an EMBL/GenBank/DDBJ whole genome shotgun (WGS) entry which is preliminary data.</text>
</comment>
<evidence type="ECO:0000256" key="2">
    <source>
        <dbReference type="ARBA" id="ARBA00022692"/>
    </source>
</evidence>
<dbReference type="EMBL" id="MFKF01000329">
    <property type="protein sequence ID" value="OGG46251.1"/>
    <property type="molecule type" value="Genomic_DNA"/>
</dbReference>
<dbReference type="SUPFAM" id="SSF52833">
    <property type="entry name" value="Thioredoxin-like"/>
    <property type="match status" value="1"/>
</dbReference>
<dbReference type="InterPro" id="IPR052565">
    <property type="entry name" value="Glutaredoxin-like_YDR286C"/>
</dbReference>
<evidence type="ECO:0000256" key="5">
    <source>
        <dbReference type="SAM" id="Phobius"/>
    </source>
</evidence>
<feature type="transmembrane region" description="Helical" evidence="5">
    <location>
        <begin position="197"/>
        <end position="226"/>
    </location>
</feature>
<feature type="domain" description="Yip1" evidence="6">
    <location>
        <begin position="112"/>
        <end position="330"/>
    </location>
</feature>
<dbReference type="Pfam" id="PF04893">
    <property type="entry name" value="Yip1"/>
    <property type="match status" value="1"/>
</dbReference>
<dbReference type="PANTHER" id="PTHR33558:SF1">
    <property type="entry name" value="GLUTAREDOXIN-LIKE PROTEIN C5ORF63 HOMOLOG"/>
    <property type="match status" value="1"/>
</dbReference>
<feature type="transmembrane region" description="Helical" evidence="5">
    <location>
        <begin position="315"/>
        <end position="333"/>
    </location>
</feature>
<accession>A0A1F6CBB3</accession>
<organism evidence="7 8">
    <name type="scientific">Handelsmanbacteria sp. (strain RIFCSPLOWO2_12_FULL_64_10)</name>
    <dbReference type="NCBI Taxonomy" id="1817868"/>
    <lineage>
        <taxon>Bacteria</taxon>
        <taxon>Candidatus Handelsmaniibacteriota</taxon>
    </lineage>
</organism>
<dbReference type="Pfam" id="PF05768">
    <property type="entry name" value="Glrx-like"/>
    <property type="match status" value="1"/>
</dbReference>
<protein>
    <recommendedName>
        <fullName evidence="6">Yip1 domain-containing protein</fullName>
    </recommendedName>
</protein>
<name>A0A1F6CBB3_HANXR</name>
<dbReference type="Proteomes" id="UP000178606">
    <property type="component" value="Unassembled WGS sequence"/>
</dbReference>
<keyword evidence="2 5" id="KW-0812">Transmembrane</keyword>
<dbReference type="InterPro" id="IPR008554">
    <property type="entry name" value="Glutaredoxin-like"/>
</dbReference>
<dbReference type="GO" id="GO:0016020">
    <property type="term" value="C:membrane"/>
    <property type="evidence" value="ECO:0007669"/>
    <property type="project" value="UniProtKB-SubCell"/>
</dbReference>
<evidence type="ECO:0000256" key="3">
    <source>
        <dbReference type="ARBA" id="ARBA00022989"/>
    </source>
</evidence>
<proteinExistence type="predicted"/>
<dbReference type="AlphaFoldDB" id="A0A1F6CBB3"/>
<gene>
    <name evidence="7" type="ORF">A3F84_23775</name>
</gene>
<dbReference type="InterPro" id="IPR006977">
    <property type="entry name" value="Yip1_dom"/>
</dbReference>
<comment type="subcellular location">
    <subcellularLocation>
        <location evidence="1">Membrane</location>
        <topology evidence="1">Multi-pass membrane protein</topology>
    </subcellularLocation>
</comment>
<evidence type="ECO:0000313" key="7">
    <source>
        <dbReference type="EMBL" id="OGG46251.1"/>
    </source>
</evidence>
<evidence type="ECO:0000313" key="8">
    <source>
        <dbReference type="Proteomes" id="UP000178606"/>
    </source>
</evidence>
<dbReference type="InterPro" id="IPR036249">
    <property type="entry name" value="Thioredoxin-like_sf"/>
</dbReference>
<dbReference type="PANTHER" id="PTHR33558">
    <property type="entry name" value="GLUTAREDOXIN-LIKE PROTEIN C5ORF63 HOMOLOG"/>
    <property type="match status" value="1"/>
</dbReference>
<dbReference type="Gene3D" id="3.40.30.10">
    <property type="entry name" value="Glutaredoxin"/>
    <property type="match status" value="1"/>
</dbReference>
<evidence type="ECO:0000256" key="1">
    <source>
        <dbReference type="ARBA" id="ARBA00004141"/>
    </source>
</evidence>
<reference evidence="7 8" key="1">
    <citation type="journal article" date="2016" name="Nat. Commun.">
        <title>Thousands of microbial genomes shed light on interconnected biogeochemical processes in an aquifer system.</title>
        <authorList>
            <person name="Anantharaman K."/>
            <person name="Brown C.T."/>
            <person name="Hug L.A."/>
            <person name="Sharon I."/>
            <person name="Castelle C.J."/>
            <person name="Probst A.J."/>
            <person name="Thomas B.C."/>
            <person name="Singh A."/>
            <person name="Wilkins M.J."/>
            <person name="Karaoz U."/>
            <person name="Brodie E.L."/>
            <person name="Williams K.H."/>
            <person name="Hubbard S.S."/>
            <person name="Banfield J.F."/>
        </authorList>
    </citation>
    <scope>NUCLEOTIDE SEQUENCE [LARGE SCALE GENOMIC DNA]</scope>
    <source>
        <strain evidence="8">RIFCSPLOWO2_12_FULL_64_10</strain>
    </source>
</reference>
<evidence type="ECO:0000259" key="6">
    <source>
        <dbReference type="Pfam" id="PF04893"/>
    </source>
</evidence>
<keyword evidence="3 5" id="KW-1133">Transmembrane helix</keyword>
<feature type="transmembrane region" description="Helical" evidence="5">
    <location>
        <begin position="238"/>
        <end position="258"/>
    </location>
</feature>
<keyword evidence="4 5" id="KW-0472">Membrane</keyword>
<feature type="transmembrane region" description="Helical" evidence="5">
    <location>
        <begin position="291"/>
        <end position="309"/>
    </location>
</feature>
<sequence length="339" mass="37433">MNRKMVKVTIYSRPDCHLCEIAKERVENVRREAPFEVEEVDITSDSALRERYGERIPVVAVEGEEVCVYRVSERLLKRRVLEAYDRKGRVDMEAQGQDQGQPRTGVVGRIVGTFVSPGDTFASVRVSSSWVDWVVPWVIAAVFATVVAQRLTPIAMHESMEQQRERIQENTGLSEEQRKEALAGIEKMESRMSTVTASFFIVTPLMTLIMLAILSGIYLGIANFLFGGTGAYVKVMAVAAYSGLITSLGGLIMFPLIVMKNTAKVSMGPALFFPPDMEHTWAYRLASGIDIFWIWNFAVASIGVGVVSGVAPKKIGAVVFAVYLVIVVGVAFFKNMFGG</sequence>